<feature type="compositionally biased region" description="Basic and acidic residues" evidence="1">
    <location>
        <begin position="92"/>
        <end position="108"/>
    </location>
</feature>
<feature type="region of interest" description="Disordered" evidence="1">
    <location>
        <begin position="80"/>
        <end position="159"/>
    </location>
</feature>
<feature type="transmembrane region" description="Helical" evidence="2">
    <location>
        <begin position="32"/>
        <end position="52"/>
    </location>
</feature>
<keyword evidence="2" id="KW-0812">Transmembrane</keyword>
<dbReference type="Proteomes" id="UP001410795">
    <property type="component" value="Unassembled WGS sequence"/>
</dbReference>
<evidence type="ECO:0000313" key="3">
    <source>
        <dbReference type="EMBL" id="GAA3660499.1"/>
    </source>
</evidence>
<feature type="compositionally biased region" description="Basic and acidic residues" evidence="1">
    <location>
        <begin position="149"/>
        <end position="159"/>
    </location>
</feature>
<feature type="transmembrane region" description="Helical" evidence="2">
    <location>
        <begin position="58"/>
        <end position="77"/>
    </location>
</feature>
<sequence length="159" mass="16472">MKTPRKDAPAAQSATSLPIAPADDAGDRVRNYLLTMGIRIACLVLMVCIQPYGWYSIVFAVGAVFLPYFAVVGANAASGRTVSVAQSPETAIEDRPAEPEQHRAEPHSVIRIAETSATTPTRSPQADTPAAGGDGHGKPDAPPATPGDAGRRVDGPDAA</sequence>
<keyword evidence="2" id="KW-1133">Transmembrane helix</keyword>
<evidence type="ECO:0000256" key="1">
    <source>
        <dbReference type="SAM" id="MobiDB-lite"/>
    </source>
</evidence>
<dbReference type="Pfam" id="PF11298">
    <property type="entry name" value="DUF3099"/>
    <property type="match status" value="1"/>
</dbReference>
<keyword evidence="2" id="KW-0472">Membrane</keyword>
<accession>A0ABP7BJP8</accession>
<keyword evidence="4" id="KW-1185">Reference proteome</keyword>
<name>A0ABP7BJP8_9MICO</name>
<dbReference type="EMBL" id="BAAAYV010000010">
    <property type="protein sequence ID" value="GAA3660499.1"/>
    <property type="molecule type" value="Genomic_DNA"/>
</dbReference>
<evidence type="ECO:0000256" key="2">
    <source>
        <dbReference type="SAM" id="Phobius"/>
    </source>
</evidence>
<evidence type="ECO:0008006" key="5">
    <source>
        <dbReference type="Google" id="ProtNLM"/>
    </source>
</evidence>
<proteinExistence type="predicted"/>
<organism evidence="3 4">
    <name type="scientific">Microbacterium marinilacus</name>
    <dbReference type="NCBI Taxonomy" id="415209"/>
    <lineage>
        <taxon>Bacteria</taxon>
        <taxon>Bacillati</taxon>
        <taxon>Actinomycetota</taxon>
        <taxon>Actinomycetes</taxon>
        <taxon>Micrococcales</taxon>
        <taxon>Microbacteriaceae</taxon>
        <taxon>Microbacterium</taxon>
    </lineage>
</organism>
<reference evidence="4" key="1">
    <citation type="journal article" date="2019" name="Int. J. Syst. Evol. Microbiol.">
        <title>The Global Catalogue of Microorganisms (GCM) 10K type strain sequencing project: providing services to taxonomists for standard genome sequencing and annotation.</title>
        <authorList>
            <consortium name="The Broad Institute Genomics Platform"/>
            <consortium name="The Broad Institute Genome Sequencing Center for Infectious Disease"/>
            <person name="Wu L."/>
            <person name="Ma J."/>
        </authorList>
    </citation>
    <scope>NUCLEOTIDE SEQUENCE [LARGE SCALE GENOMIC DNA]</scope>
    <source>
        <strain evidence="4">JCM 16546</strain>
    </source>
</reference>
<gene>
    <name evidence="3" type="ORF">GCM10022202_21780</name>
</gene>
<feature type="compositionally biased region" description="Polar residues" evidence="1">
    <location>
        <begin position="80"/>
        <end position="89"/>
    </location>
</feature>
<feature type="compositionally biased region" description="Polar residues" evidence="1">
    <location>
        <begin position="115"/>
        <end position="126"/>
    </location>
</feature>
<protein>
    <recommendedName>
        <fullName evidence="5">DUF3099 domain-containing protein</fullName>
    </recommendedName>
</protein>
<evidence type="ECO:0000313" key="4">
    <source>
        <dbReference type="Proteomes" id="UP001410795"/>
    </source>
</evidence>
<dbReference type="InterPro" id="IPR021449">
    <property type="entry name" value="DUF3099"/>
</dbReference>
<dbReference type="RefSeq" id="WP_221857485.1">
    <property type="nucleotide sequence ID" value="NZ_BAAAYV010000010.1"/>
</dbReference>
<comment type="caution">
    <text evidence="3">The sequence shown here is derived from an EMBL/GenBank/DDBJ whole genome shotgun (WGS) entry which is preliminary data.</text>
</comment>